<keyword evidence="3" id="KW-1185">Reference proteome</keyword>
<proteinExistence type="predicted"/>
<accession>A0A6G1L8N7</accession>
<sequence length="129" mass="14681">MKGIEVYSRVHFTAESSKPLTSYKQDLRSRCKYMTCYLTRRISRSVERQRQGSGLLFCSLVSLTLGNNRSTQLLTNDTGSIEHYMYYSSIEPIEHGDRDFAGFARRSSFELPPPHNAKRAGSSSLSSWS</sequence>
<organism evidence="2 3">
    <name type="scientific">Teratosphaeria nubilosa</name>
    <dbReference type="NCBI Taxonomy" id="161662"/>
    <lineage>
        <taxon>Eukaryota</taxon>
        <taxon>Fungi</taxon>
        <taxon>Dikarya</taxon>
        <taxon>Ascomycota</taxon>
        <taxon>Pezizomycotina</taxon>
        <taxon>Dothideomycetes</taxon>
        <taxon>Dothideomycetidae</taxon>
        <taxon>Mycosphaerellales</taxon>
        <taxon>Teratosphaeriaceae</taxon>
        <taxon>Teratosphaeria</taxon>
    </lineage>
</organism>
<dbReference type="Proteomes" id="UP000799436">
    <property type="component" value="Unassembled WGS sequence"/>
</dbReference>
<gene>
    <name evidence="2" type="ORF">EJ03DRAFT_99902</name>
</gene>
<evidence type="ECO:0000256" key="1">
    <source>
        <dbReference type="SAM" id="MobiDB-lite"/>
    </source>
</evidence>
<reference evidence="2" key="1">
    <citation type="journal article" date="2020" name="Stud. Mycol.">
        <title>101 Dothideomycetes genomes: a test case for predicting lifestyles and emergence of pathogens.</title>
        <authorList>
            <person name="Haridas S."/>
            <person name="Albert R."/>
            <person name="Binder M."/>
            <person name="Bloem J."/>
            <person name="Labutti K."/>
            <person name="Salamov A."/>
            <person name="Andreopoulos B."/>
            <person name="Baker S."/>
            <person name="Barry K."/>
            <person name="Bills G."/>
            <person name="Bluhm B."/>
            <person name="Cannon C."/>
            <person name="Castanera R."/>
            <person name="Culley D."/>
            <person name="Daum C."/>
            <person name="Ezra D."/>
            <person name="Gonzalez J."/>
            <person name="Henrissat B."/>
            <person name="Kuo A."/>
            <person name="Liang C."/>
            <person name="Lipzen A."/>
            <person name="Lutzoni F."/>
            <person name="Magnuson J."/>
            <person name="Mondo S."/>
            <person name="Nolan M."/>
            <person name="Ohm R."/>
            <person name="Pangilinan J."/>
            <person name="Park H.-J."/>
            <person name="Ramirez L."/>
            <person name="Alfaro M."/>
            <person name="Sun H."/>
            <person name="Tritt A."/>
            <person name="Yoshinaga Y."/>
            <person name="Zwiers L.-H."/>
            <person name="Turgeon B."/>
            <person name="Goodwin S."/>
            <person name="Spatafora J."/>
            <person name="Crous P."/>
            <person name="Grigoriev I."/>
        </authorList>
    </citation>
    <scope>NUCLEOTIDE SEQUENCE</scope>
    <source>
        <strain evidence="2">CBS 116005</strain>
    </source>
</reference>
<name>A0A6G1L8N7_9PEZI</name>
<feature type="region of interest" description="Disordered" evidence="1">
    <location>
        <begin position="108"/>
        <end position="129"/>
    </location>
</feature>
<dbReference type="EMBL" id="ML995836">
    <property type="protein sequence ID" value="KAF2769205.1"/>
    <property type="molecule type" value="Genomic_DNA"/>
</dbReference>
<dbReference type="AlphaFoldDB" id="A0A6G1L8N7"/>
<evidence type="ECO:0000313" key="2">
    <source>
        <dbReference type="EMBL" id="KAF2769205.1"/>
    </source>
</evidence>
<protein>
    <submittedName>
        <fullName evidence="2">Uncharacterized protein</fullName>
    </submittedName>
</protein>
<evidence type="ECO:0000313" key="3">
    <source>
        <dbReference type="Proteomes" id="UP000799436"/>
    </source>
</evidence>